<protein>
    <recommendedName>
        <fullName evidence="1">Protein kinase domain-containing protein</fullName>
    </recommendedName>
</protein>
<evidence type="ECO:0000313" key="3">
    <source>
        <dbReference type="Proteomes" id="UP000035088"/>
    </source>
</evidence>
<keyword evidence="3" id="KW-1185">Reference proteome</keyword>
<dbReference type="AlphaFoldDB" id="G7GYA2"/>
<dbReference type="PROSITE" id="PS50011">
    <property type="entry name" value="PROTEIN_KINASE_DOM"/>
    <property type="match status" value="1"/>
</dbReference>
<dbReference type="GO" id="GO:0005524">
    <property type="term" value="F:ATP binding"/>
    <property type="evidence" value="ECO:0007669"/>
    <property type="project" value="InterPro"/>
</dbReference>
<evidence type="ECO:0000313" key="2">
    <source>
        <dbReference type="EMBL" id="GAB08577.1"/>
    </source>
</evidence>
<evidence type="ECO:0000259" key="1">
    <source>
        <dbReference type="PROSITE" id="PS50011"/>
    </source>
</evidence>
<dbReference type="InterPro" id="IPR000719">
    <property type="entry name" value="Prot_kinase_dom"/>
</dbReference>
<dbReference type="STRING" id="1073574.GOARA_013_00210"/>
<dbReference type="Gene3D" id="1.10.510.10">
    <property type="entry name" value="Transferase(Phosphotransferase) domain 1"/>
    <property type="match status" value="1"/>
</dbReference>
<gene>
    <name evidence="2" type="ORF">GOARA_013_00210</name>
</gene>
<reference evidence="2 3" key="1">
    <citation type="submission" date="2011-11" db="EMBL/GenBank/DDBJ databases">
        <title>Whole genome shotgun sequence of Gordonia araii NBRC 100433.</title>
        <authorList>
            <person name="Yoshida Y."/>
            <person name="Hosoyama A."/>
            <person name="Tsuchikane K."/>
            <person name="Katsumata H."/>
            <person name="Yamazaki S."/>
            <person name="Fujita N."/>
        </authorList>
    </citation>
    <scope>NUCLEOTIDE SEQUENCE [LARGE SCALE GENOMIC DNA]</scope>
    <source>
        <strain evidence="2 3">NBRC 100433</strain>
    </source>
</reference>
<comment type="caution">
    <text evidence="2">The sequence shown here is derived from an EMBL/GenBank/DDBJ whole genome shotgun (WGS) entry which is preliminary data.</text>
</comment>
<dbReference type="EMBL" id="BAEE01000013">
    <property type="protein sequence ID" value="GAB08577.1"/>
    <property type="molecule type" value="Genomic_DNA"/>
</dbReference>
<name>G7GYA2_9ACTN</name>
<dbReference type="SUPFAM" id="SSF56112">
    <property type="entry name" value="Protein kinase-like (PK-like)"/>
    <property type="match status" value="1"/>
</dbReference>
<accession>G7GYA2</accession>
<sequence>MVVEKSSLGSMVRLNAGNQATLYSVPSYRHPKIGTEVVFKEYKRSLLADHGAALANGLPLIVDYPDGLSEARRKDLLSVTVWPRDVVVDGGRLVGILMGRIQDPFWFEMRGKQLPFSLKMLCDAPTQIRKRGLAVPSRSDLVGLTIRLIYALHLIHDNDLVVGDLSGNNVVLTNPALFSGGFRVKFLDVDSFRLADSAPPIPQGDAGQWRTPETMAVEEEAAKIGGFRAEMLLAQGQVRTRSTDIFKLGLAIIRLFDETEDAALTYSIDDAAPRIRQAFPADAATLLLRMVTAAPDGRPTTRMLLQALMPKR</sequence>
<organism evidence="2 3">
    <name type="scientific">Gordonia araii NBRC 100433</name>
    <dbReference type="NCBI Taxonomy" id="1073574"/>
    <lineage>
        <taxon>Bacteria</taxon>
        <taxon>Bacillati</taxon>
        <taxon>Actinomycetota</taxon>
        <taxon>Actinomycetes</taxon>
        <taxon>Mycobacteriales</taxon>
        <taxon>Gordoniaceae</taxon>
        <taxon>Gordonia</taxon>
    </lineage>
</organism>
<proteinExistence type="predicted"/>
<dbReference type="GO" id="GO:0004672">
    <property type="term" value="F:protein kinase activity"/>
    <property type="evidence" value="ECO:0007669"/>
    <property type="project" value="InterPro"/>
</dbReference>
<dbReference type="Proteomes" id="UP000035088">
    <property type="component" value="Unassembled WGS sequence"/>
</dbReference>
<feature type="domain" description="Protein kinase" evidence="1">
    <location>
        <begin position="1"/>
        <end position="312"/>
    </location>
</feature>
<dbReference type="InterPro" id="IPR011009">
    <property type="entry name" value="Kinase-like_dom_sf"/>
</dbReference>